<dbReference type="InterPro" id="IPR001139">
    <property type="entry name" value="Glyco_hydro_30"/>
</dbReference>
<feature type="domain" description="Glycosyl hydrolase family 30 TIM-barrel" evidence="11">
    <location>
        <begin position="73"/>
        <end position="423"/>
    </location>
</feature>
<dbReference type="GO" id="GO:0006680">
    <property type="term" value="P:glucosylceramide catabolic process"/>
    <property type="evidence" value="ECO:0007669"/>
    <property type="project" value="TreeGrafter"/>
</dbReference>
<dbReference type="SUPFAM" id="SSF51445">
    <property type="entry name" value="(Trans)glycosidases"/>
    <property type="match status" value="1"/>
</dbReference>
<dbReference type="FunFam" id="3.20.20.80:FF:000128">
    <property type="entry name" value="Endo-1,6-beta-D-glucanase neg1"/>
    <property type="match status" value="1"/>
</dbReference>
<dbReference type="AlphaFoldDB" id="A0A6A6PJH8"/>
<evidence type="ECO:0000256" key="9">
    <source>
        <dbReference type="RuleBase" id="RU361188"/>
    </source>
</evidence>
<dbReference type="InterPro" id="IPR033453">
    <property type="entry name" value="Glyco_hydro_30_TIM-barrel"/>
</dbReference>
<dbReference type="GO" id="GO:0016020">
    <property type="term" value="C:membrane"/>
    <property type="evidence" value="ECO:0007669"/>
    <property type="project" value="GOC"/>
</dbReference>
<evidence type="ECO:0000256" key="3">
    <source>
        <dbReference type="ARBA" id="ARBA00022525"/>
    </source>
</evidence>
<proteinExistence type="inferred from homology"/>
<dbReference type="EMBL" id="MU001640">
    <property type="protein sequence ID" value="KAF2479844.1"/>
    <property type="molecule type" value="Genomic_DNA"/>
</dbReference>
<dbReference type="InterPro" id="IPR033452">
    <property type="entry name" value="GH30_C"/>
</dbReference>
<dbReference type="Gene3D" id="3.20.20.80">
    <property type="entry name" value="Glycosidases"/>
    <property type="match status" value="1"/>
</dbReference>
<dbReference type="GO" id="GO:0046557">
    <property type="term" value="F:glucan endo-1,6-beta-glucosidase activity"/>
    <property type="evidence" value="ECO:0007669"/>
    <property type="project" value="UniProtKB-EC"/>
</dbReference>
<evidence type="ECO:0000256" key="6">
    <source>
        <dbReference type="ARBA" id="ARBA00023295"/>
    </source>
</evidence>
<evidence type="ECO:0000259" key="11">
    <source>
        <dbReference type="Pfam" id="PF02055"/>
    </source>
</evidence>
<evidence type="ECO:0000259" key="12">
    <source>
        <dbReference type="Pfam" id="PF17189"/>
    </source>
</evidence>
<evidence type="ECO:0000256" key="5">
    <source>
        <dbReference type="ARBA" id="ARBA00022801"/>
    </source>
</evidence>
<dbReference type="Pfam" id="PF02055">
    <property type="entry name" value="Glyco_hydro_30"/>
    <property type="match status" value="1"/>
</dbReference>
<organism evidence="13 14">
    <name type="scientific">Neohortaea acidophila</name>
    <dbReference type="NCBI Taxonomy" id="245834"/>
    <lineage>
        <taxon>Eukaryota</taxon>
        <taxon>Fungi</taxon>
        <taxon>Dikarya</taxon>
        <taxon>Ascomycota</taxon>
        <taxon>Pezizomycotina</taxon>
        <taxon>Dothideomycetes</taxon>
        <taxon>Dothideomycetidae</taxon>
        <taxon>Mycosphaerellales</taxon>
        <taxon>Teratosphaeriaceae</taxon>
        <taxon>Neohortaea</taxon>
    </lineage>
</organism>
<reference evidence="13" key="1">
    <citation type="journal article" date="2020" name="Stud. Mycol.">
        <title>101 Dothideomycetes genomes: a test case for predicting lifestyles and emergence of pathogens.</title>
        <authorList>
            <person name="Haridas S."/>
            <person name="Albert R."/>
            <person name="Binder M."/>
            <person name="Bloem J."/>
            <person name="Labutti K."/>
            <person name="Salamov A."/>
            <person name="Andreopoulos B."/>
            <person name="Baker S."/>
            <person name="Barry K."/>
            <person name="Bills G."/>
            <person name="Bluhm B."/>
            <person name="Cannon C."/>
            <person name="Castanera R."/>
            <person name="Culley D."/>
            <person name="Daum C."/>
            <person name="Ezra D."/>
            <person name="Gonzalez J."/>
            <person name="Henrissat B."/>
            <person name="Kuo A."/>
            <person name="Liang C."/>
            <person name="Lipzen A."/>
            <person name="Lutzoni F."/>
            <person name="Magnuson J."/>
            <person name="Mondo S."/>
            <person name="Nolan M."/>
            <person name="Ohm R."/>
            <person name="Pangilinan J."/>
            <person name="Park H.-J."/>
            <person name="Ramirez L."/>
            <person name="Alfaro M."/>
            <person name="Sun H."/>
            <person name="Tritt A."/>
            <person name="Yoshinaga Y."/>
            <person name="Zwiers L.-H."/>
            <person name="Turgeon B."/>
            <person name="Goodwin S."/>
            <person name="Spatafora J."/>
            <person name="Crous P."/>
            <person name="Grigoriev I."/>
        </authorList>
    </citation>
    <scope>NUCLEOTIDE SEQUENCE</scope>
    <source>
        <strain evidence="13">CBS 113389</strain>
    </source>
</reference>
<dbReference type="Proteomes" id="UP000799767">
    <property type="component" value="Unassembled WGS sequence"/>
</dbReference>
<dbReference type="GO" id="GO:0005576">
    <property type="term" value="C:extracellular region"/>
    <property type="evidence" value="ECO:0007669"/>
    <property type="project" value="UniProtKB-SubCell"/>
</dbReference>
<dbReference type="OrthoDB" id="2160638at2759"/>
<accession>A0A6A6PJH8</accession>
<evidence type="ECO:0000256" key="4">
    <source>
        <dbReference type="ARBA" id="ARBA00022729"/>
    </source>
</evidence>
<evidence type="ECO:0000256" key="1">
    <source>
        <dbReference type="ARBA" id="ARBA00004613"/>
    </source>
</evidence>
<dbReference type="PANTHER" id="PTHR11069:SF23">
    <property type="entry name" value="LYSOSOMAL ACID GLUCOSYLCERAMIDASE"/>
    <property type="match status" value="1"/>
</dbReference>
<evidence type="ECO:0000313" key="13">
    <source>
        <dbReference type="EMBL" id="KAF2479844.1"/>
    </source>
</evidence>
<evidence type="ECO:0000313" key="14">
    <source>
        <dbReference type="Proteomes" id="UP000799767"/>
    </source>
</evidence>
<evidence type="ECO:0000256" key="2">
    <source>
        <dbReference type="ARBA" id="ARBA00005382"/>
    </source>
</evidence>
<dbReference type="EC" id="3.2.1.75" evidence="8"/>
<comment type="catalytic activity">
    <reaction evidence="7">
        <text>Random hydrolysis of (1-&gt;6)-linkages in (1-&gt;6)-beta-D-glucans.</text>
        <dbReference type="EC" id="3.2.1.75"/>
    </reaction>
</comment>
<dbReference type="InterPro" id="IPR013780">
    <property type="entry name" value="Glyco_hydro_b"/>
</dbReference>
<evidence type="ECO:0000256" key="8">
    <source>
        <dbReference type="ARBA" id="ARBA00038935"/>
    </source>
</evidence>
<keyword evidence="4 10" id="KW-0732">Signal</keyword>
<dbReference type="Pfam" id="PF17189">
    <property type="entry name" value="Glyco_hydro_30C"/>
    <property type="match status" value="1"/>
</dbReference>
<dbReference type="InterPro" id="IPR017853">
    <property type="entry name" value="GH"/>
</dbReference>
<keyword evidence="14" id="KW-1185">Reference proteome</keyword>
<keyword evidence="6 9" id="KW-0326">Glycosidase</keyword>
<comment type="similarity">
    <text evidence="2 9">Belongs to the glycosyl hydrolase 30 family.</text>
</comment>
<gene>
    <name evidence="13" type="ORF">BDY17DRAFT_27243</name>
</gene>
<sequence length="498" mass="52138">MLSVILAGLAGSVAAIPALAPRQSSSQAYASNNGLSLALSSIQGPVLGGGGANGESTWSLSIDDTSSGYKQTITGFGGAVTDSTVTTFNMLDSDTLSQLLNDLMTSQGASFSLLRHTIGASDLSGDPAYTYDDSGSASNPNLNGFNLGGRGNAMANMLASMKNLNGNTKILGSPWSPPGWMKLNGDIDGNTTCNNLNDGYLTSCPATGPDVASYFAQYFVDYINAYNNIGATIDAITIQNEPLNSQAGYPTMYVYADESADLIQNYVGPALSNAGLGSVQIWALDHNTQYESYAQTVLDNAGQYVNTVAWHCYDGPDWSVLTDIKNQYGNVEQYMTECYTPPASAGADGAWNAPANFVIGPLQNWASGAMSWNIGAQEESDGTFGPHLDGGCTDCQGLVTINSASSYTLNNAYYQIAQFSKFMPTGATVLNGTGSYTYSDGTGVQSVATLNPDGTRSVAIVNNFSNAIYVTLDTASGETWGGNVPEQSTTTWILPASN</sequence>
<keyword evidence="5 9" id="KW-0378">Hydrolase</keyword>
<feature type="domain" description="Glycosyl hydrolase family 30 beta sandwich" evidence="12">
    <location>
        <begin position="439"/>
        <end position="491"/>
    </location>
</feature>
<evidence type="ECO:0000256" key="10">
    <source>
        <dbReference type="SAM" id="SignalP"/>
    </source>
</evidence>
<dbReference type="PANTHER" id="PTHR11069">
    <property type="entry name" value="GLUCOSYLCERAMIDASE"/>
    <property type="match status" value="1"/>
</dbReference>
<name>A0A6A6PJH8_9PEZI</name>
<evidence type="ECO:0000256" key="7">
    <source>
        <dbReference type="ARBA" id="ARBA00036633"/>
    </source>
</evidence>
<dbReference type="GO" id="GO:0004348">
    <property type="term" value="F:glucosylceramidase activity"/>
    <property type="evidence" value="ECO:0007669"/>
    <property type="project" value="InterPro"/>
</dbReference>
<comment type="subcellular location">
    <subcellularLocation>
        <location evidence="1">Secreted</location>
    </subcellularLocation>
</comment>
<feature type="signal peptide" evidence="10">
    <location>
        <begin position="1"/>
        <end position="15"/>
    </location>
</feature>
<feature type="chain" id="PRO_5025424788" description="glucan endo-1,6-beta-glucosidase" evidence="10">
    <location>
        <begin position="16"/>
        <end position="498"/>
    </location>
</feature>
<dbReference type="GeneID" id="54472961"/>
<dbReference type="RefSeq" id="XP_033586414.1">
    <property type="nucleotide sequence ID" value="XM_033731959.1"/>
</dbReference>
<keyword evidence="3" id="KW-0964">Secreted</keyword>
<protein>
    <recommendedName>
        <fullName evidence="8">glucan endo-1,6-beta-glucosidase</fullName>
        <ecNumber evidence="8">3.2.1.75</ecNumber>
    </recommendedName>
</protein>
<dbReference type="Gene3D" id="2.60.40.1180">
    <property type="entry name" value="Golgi alpha-mannosidase II"/>
    <property type="match status" value="1"/>
</dbReference>